<protein>
    <submittedName>
        <fullName evidence="2">DUF2147 family (PDB:4INN)</fullName>
    </submittedName>
</protein>
<dbReference type="PANTHER" id="PTHR36919:SF2">
    <property type="entry name" value="BLL6627 PROTEIN"/>
    <property type="match status" value="1"/>
</dbReference>
<comment type="caution">
    <text evidence="2">The sequence shown here is derived from an EMBL/GenBank/DDBJ whole genome shotgun (WGS) entry which is preliminary data.</text>
</comment>
<sequence length="166" mass="18762">MFTRLKKVSVITGIIFMMSLFFASLSNINAQQSADPIKISQPVEVGLWATKENDGVFQIYVCGQKLCGRFVGMQYTTPLPPTSKQGNSQCNFLMLQNFVRDKSGNRWSGTIFDPRNEKAYDAKIWASSKGELKVRGYLGITLLGETHTWHRFSGKIMQNCRLPDLK</sequence>
<dbReference type="Gene3D" id="2.40.128.520">
    <property type="match status" value="1"/>
</dbReference>
<evidence type="ECO:0000313" key="3">
    <source>
        <dbReference type="Proteomes" id="UP001154272"/>
    </source>
</evidence>
<evidence type="ECO:0000313" key="2">
    <source>
        <dbReference type="EMBL" id="CAI3955816.1"/>
    </source>
</evidence>
<evidence type="ECO:0000259" key="1">
    <source>
        <dbReference type="Pfam" id="PF09917"/>
    </source>
</evidence>
<keyword evidence="3" id="KW-1185">Reference proteome</keyword>
<name>A0ABM9HUC1_9PROT</name>
<dbReference type="EMBL" id="CAMXCH010000005">
    <property type="protein sequence ID" value="CAI3955816.1"/>
    <property type="molecule type" value="Genomic_DNA"/>
</dbReference>
<proteinExistence type="predicted"/>
<dbReference type="InterPro" id="IPR019223">
    <property type="entry name" value="DUF2147"/>
</dbReference>
<dbReference type="Proteomes" id="UP001154272">
    <property type="component" value="Unassembled WGS sequence"/>
</dbReference>
<gene>
    <name evidence="2" type="ORF">R83534S58_LOCUS1998</name>
</gene>
<dbReference type="Pfam" id="PF09917">
    <property type="entry name" value="DUF2147"/>
    <property type="match status" value="1"/>
</dbReference>
<reference evidence="2" key="1">
    <citation type="submission" date="2022-10" db="EMBL/GenBank/DDBJ databases">
        <authorList>
            <person name="Botero Cardona J."/>
        </authorList>
    </citation>
    <scope>NUCLEOTIDE SEQUENCE</scope>
    <source>
        <strain evidence="2">R-83534</strain>
    </source>
</reference>
<organism evidence="2 3">
    <name type="scientific">Commensalibacter papalotli</name>
    <name type="common">ex Botero et al. 2024</name>
    <dbReference type="NCBI Taxonomy" id="2972766"/>
    <lineage>
        <taxon>Bacteria</taxon>
        <taxon>Pseudomonadati</taxon>
        <taxon>Pseudomonadota</taxon>
        <taxon>Alphaproteobacteria</taxon>
        <taxon>Acetobacterales</taxon>
        <taxon>Acetobacteraceae</taxon>
    </lineage>
</organism>
<accession>A0ABM9HUC1</accession>
<dbReference type="PANTHER" id="PTHR36919">
    <property type="entry name" value="BLR1215 PROTEIN"/>
    <property type="match status" value="1"/>
</dbReference>
<feature type="domain" description="DUF2147" evidence="1">
    <location>
        <begin position="46"/>
        <end position="151"/>
    </location>
</feature>